<dbReference type="SUPFAM" id="SSF101238">
    <property type="entry name" value="XPC-binding domain"/>
    <property type="match status" value="1"/>
</dbReference>
<organism evidence="1 2">
    <name type="scientific">Coemansia thaxteri</name>
    <dbReference type="NCBI Taxonomy" id="2663907"/>
    <lineage>
        <taxon>Eukaryota</taxon>
        <taxon>Fungi</taxon>
        <taxon>Fungi incertae sedis</taxon>
        <taxon>Zoopagomycota</taxon>
        <taxon>Kickxellomycotina</taxon>
        <taxon>Kickxellomycetes</taxon>
        <taxon>Kickxellales</taxon>
        <taxon>Kickxellaceae</taxon>
        <taxon>Coemansia</taxon>
    </lineage>
</organism>
<dbReference type="GO" id="GO:0003684">
    <property type="term" value="F:damaged DNA binding"/>
    <property type="evidence" value="ECO:0007669"/>
    <property type="project" value="InterPro"/>
</dbReference>
<proteinExistence type="predicted"/>
<accession>A0A9W8ECD9</accession>
<dbReference type="GO" id="GO:0006289">
    <property type="term" value="P:nucleotide-excision repair"/>
    <property type="evidence" value="ECO:0007669"/>
    <property type="project" value="InterPro"/>
</dbReference>
<dbReference type="GO" id="GO:0043161">
    <property type="term" value="P:proteasome-mediated ubiquitin-dependent protein catabolic process"/>
    <property type="evidence" value="ECO:0007669"/>
    <property type="project" value="InterPro"/>
</dbReference>
<comment type="caution">
    <text evidence="1">The sequence shown here is derived from an EMBL/GenBank/DDBJ whole genome shotgun (WGS) entry which is preliminary data.</text>
</comment>
<dbReference type="Proteomes" id="UP001150907">
    <property type="component" value="Unassembled WGS sequence"/>
</dbReference>
<evidence type="ECO:0000313" key="2">
    <source>
        <dbReference type="Proteomes" id="UP001150907"/>
    </source>
</evidence>
<feature type="non-terminal residue" evidence="1">
    <location>
        <position position="161"/>
    </location>
</feature>
<protein>
    <submittedName>
        <fullName evidence="1">Uncharacterized protein</fullName>
    </submittedName>
</protein>
<reference evidence="1" key="1">
    <citation type="submission" date="2022-07" db="EMBL/GenBank/DDBJ databases">
        <title>Phylogenomic reconstructions and comparative analyses of Kickxellomycotina fungi.</title>
        <authorList>
            <person name="Reynolds N.K."/>
            <person name="Stajich J.E."/>
            <person name="Barry K."/>
            <person name="Grigoriev I.V."/>
            <person name="Crous P."/>
            <person name="Smith M.E."/>
        </authorList>
    </citation>
    <scope>NUCLEOTIDE SEQUENCE</scope>
    <source>
        <strain evidence="1">IMI 214461</strain>
    </source>
</reference>
<keyword evidence="2" id="KW-1185">Reference proteome</keyword>
<name>A0A9W8ECD9_9FUNG</name>
<sequence>MSVGTQGRIRGALAGPSDFSFVSWLLDETEGVCAALECALLEPSKDERAPCATEFLEQKELALVIYEKLAASLADTASQQLVRGLQERYILVGATLFDLAQAYNQTHPRRLRALLELLCANAPWLMPEMEAASDMFIHLLAAFRSKHMPRSGETTLAFATL</sequence>
<evidence type="ECO:0000313" key="1">
    <source>
        <dbReference type="EMBL" id="KAJ1996576.1"/>
    </source>
</evidence>
<dbReference type="AlphaFoldDB" id="A0A9W8ECD9"/>
<dbReference type="InterPro" id="IPR036353">
    <property type="entry name" value="XPC-bd_sf"/>
</dbReference>
<dbReference type="EMBL" id="JANBQF010001754">
    <property type="protein sequence ID" value="KAJ1996576.1"/>
    <property type="molecule type" value="Genomic_DNA"/>
</dbReference>
<gene>
    <name evidence="1" type="ORF">H4R26_006144</name>
</gene>
<dbReference type="OrthoDB" id="5577209at2759"/>